<feature type="transmembrane region" description="Helical" evidence="1">
    <location>
        <begin position="132"/>
        <end position="156"/>
    </location>
</feature>
<dbReference type="eggNOG" id="COG1738">
    <property type="taxonomic scope" value="Bacteria"/>
</dbReference>
<dbReference type="Proteomes" id="UP000005262">
    <property type="component" value="Chromosome"/>
</dbReference>
<sequence length="169" mass="18541">MFMVLAYLTANVLANLSVAYFGPVSTPINAFLLIAFDLVSRDALHERWNHKNLWLKMALLISTGAVISFLLNQGAGRIAIASLIAFLLTGFTDTVVYQLLKNHSRFLKVNGSNIISSAVDSIAFPTIAFGSFIPWIVLGQFVAKVFGGYLWSLVLFKGEKGSRIKSILN</sequence>
<keyword evidence="1" id="KW-0472">Membrane</keyword>
<evidence type="ECO:0000313" key="3">
    <source>
        <dbReference type="Proteomes" id="UP000005262"/>
    </source>
</evidence>
<dbReference type="OrthoDB" id="1796647at2"/>
<dbReference type="EMBL" id="CP003629">
    <property type="protein sequence ID" value="AFQ43155.1"/>
    <property type="molecule type" value="Genomic_DNA"/>
</dbReference>
<evidence type="ECO:0000256" key="1">
    <source>
        <dbReference type="SAM" id="Phobius"/>
    </source>
</evidence>
<reference evidence="3" key="2">
    <citation type="submission" date="2012-08" db="EMBL/GenBank/DDBJ databases">
        <title>Finished genome of Desulfosporosinus meridiei DSM 13257.</title>
        <authorList>
            <person name="Huntemann M."/>
            <person name="Wei C.-L."/>
            <person name="Han J."/>
            <person name="Detter J.C."/>
            <person name="Han C."/>
            <person name="Davenport K."/>
            <person name="Daligault H."/>
            <person name="Erkkila T."/>
            <person name="Gu W."/>
            <person name="Munk A.C.C."/>
            <person name="Teshima H."/>
            <person name="Xu Y."/>
            <person name="Chain P."/>
            <person name="Tapia R."/>
            <person name="Chen A."/>
            <person name="Krypides N."/>
            <person name="Mavromatis K."/>
            <person name="Markowitz V."/>
            <person name="Szeto E."/>
            <person name="Ivanova N."/>
            <person name="Mikhailova N."/>
            <person name="Ovchinnikova G."/>
            <person name="Pagani I."/>
            <person name="Pati A."/>
            <person name="Goodwin L."/>
            <person name="Peters L."/>
            <person name="Pitluck S."/>
            <person name="Woyke T."/>
            <person name="Pester M."/>
            <person name="Spring S."/>
            <person name="Ollivier B."/>
            <person name="Rattei T."/>
            <person name="Klenk H.-P."/>
            <person name="Wagner M."/>
            <person name="Loy A."/>
        </authorList>
    </citation>
    <scope>NUCLEOTIDE SEQUENCE [LARGE SCALE GENOMIC DNA]</scope>
    <source>
        <strain evidence="3">ATCC BAA-275 / DSM 13257 / NCIMB 13706 / S10</strain>
    </source>
</reference>
<keyword evidence="1" id="KW-0812">Transmembrane</keyword>
<evidence type="ECO:0008006" key="4">
    <source>
        <dbReference type="Google" id="ProtNLM"/>
    </source>
</evidence>
<reference evidence="2 3" key="1">
    <citation type="journal article" date="2012" name="J. Bacteriol.">
        <title>Complete genome sequences of Desulfosporosinus orientis DSM765T, Desulfosporosinus youngiae DSM17734T, Desulfosporosinus meridiei DSM13257T, and Desulfosporosinus acidiphilus DSM22704T.</title>
        <authorList>
            <person name="Pester M."/>
            <person name="Brambilla E."/>
            <person name="Alazard D."/>
            <person name="Rattei T."/>
            <person name="Weinmaier T."/>
            <person name="Han J."/>
            <person name="Lucas S."/>
            <person name="Lapidus A."/>
            <person name="Cheng J.F."/>
            <person name="Goodwin L."/>
            <person name="Pitluck S."/>
            <person name="Peters L."/>
            <person name="Ovchinnikova G."/>
            <person name="Teshima H."/>
            <person name="Detter J.C."/>
            <person name="Han C.S."/>
            <person name="Tapia R."/>
            <person name="Land M.L."/>
            <person name="Hauser L."/>
            <person name="Kyrpides N.C."/>
            <person name="Ivanova N.N."/>
            <person name="Pagani I."/>
            <person name="Huntmann M."/>
            <person name="Wei C.L."/>
            <person name="Davenport K.W."/>
            <person name="Daligault H."/>
            <person name="Chain P.S."/>
            <person name="Chen A."/>
            <person name="Mavromatis K."/>
            <person name="Markowitz V."/>
            <person name="Szeto E."/>
            <person name="Mikhailova N."/>
            <person name="Pati A."/>
            <person name="Wagner M."/>
            <person name="Woyke T."/>
            <person name="Ollivier B."/>
            <person name="Klenk H.P."/>
            <person name="Spring S."/>
            <person name="Loy A."/>
        </authorList>
    </citation>
    <scope>NUCLEOTIDE SEQUENCE [LARGE SCALE GENOMIC DNA]</scope>
    <source>
        <strain evidence="3">ATCC BAA-275 / DSM 13257 / NCIMB 13706 / S10</strain>
    </source>
</reference>
<feature type="transmembrane region" description="Helical" evidence="1">
    <location>
        <begin position="78"/>
        <end position="100"/>
    </location>
</feature>
<name>J7INH2_DESMD</name>
<keyword evidence="1" id="KW-1133">Transmembrane helix</keyword>
<protein>
    <recommendedName>
        <fullName evidence="4">VUT family protein</fullName>
    </recommendedName>
</protein>
<dbReference type="KEGG" id="dmi:Desmer_1134"/>
<dbReference type="InterPro" id="IPR003744">
    <property type="entry name" value="YhhQ"/>
</dbReference>
<evidence type="ECO:0000313" key="2">
    <source>
        <dbReference type="EMBL" id="AFQ43155.1"/>
    </source>
</evidence>
<organism evidence="2 3">
    <name type="scientific">Desulfosporosinus meridiei (strain ATCC BAA-275 / DSM 13257 / KCTC 12902 / NCIMB 13706 / S10)</name>
    <dbReference type="NCBI Taxonomy" id="768704"/>
    <lineage>
        <taxon>Bacteria</taxon>
        <taxon>Bacillati</taxon>
        <taxon>Bacillota</taxon>
        <taxon>Clostridia</taxon>
        <taxon>Eubacteriales</taxon>
        <taxon>Desulfitobacteriaceae</taxon>
        <taxon>Desulfosporosinus</taxon>
    </lineage>
</organism>
<dbReference type="RefSeq" id="WP_014902074.1">
    <property type="nucleotide sequence ID" value="NC_018515.1"/>
</dbReference>
<accession>J7INH2</accession>
<gene>
    <name evidence="2" type="ordered locus">Desmer_1134</name>
</gene>
<keyword evidence="3" id="KW-1185">Reference proteome</keyword>
<dbReference type="AlphaFoldDB" id="J7INH2"/>
<feature type="transmembrane region" description="Helical" evidence="1">
    <location>
        <begin position="53"/>
        <end position="71"/>
    </location>
</feature>
<proteinExistence type="predicted"/>
<dbReference type="Pfam" id="PF02592">
    <property type="entry name" value="Vut_1"/>
    <property type="match status" value="1"/>
</dbReference>
<dbReference type="HOGENOM" id="CLU_113622_0_0_9"/>